<dbReference type="SUPFAM" id="SSF51735">
    <property type="entry name" value="NAD(P)-binding Rossmann-fold domains"/>
    <property type="match status" value="1"/>
</dbReference>
<dbReference type="InterPro" id="IPR052184">
    <property type="entry name" value="SDR_enzymes"/>
</dbReference>
<evidence type="ECO:0000313" key="2">
    <source>
        <dbReference type="Proteomes" id="UP001295740"/>
    </source>
</evidence>
<dbReference type="Gene3D" id="3.40.50.720">
    <property type="entry name" value="NAD(P)-binding Rossmann-like Domain"/>
    <property type="match status" value="1"/>
</dbReference>
<organism evidence="1 2">
    <name type="scientific">Anthostomella pinea</name>
    <dbReference type="NCBI Taxonomy" id="933095"/>
    <lineage>
        <taxon>Eukaryota</taxon>
        <taxon>Fungi</taxon>
        <taxon>Dikarya</taxon>
        <taxon>Ascomycota</taxon>
        <taxon>Pezizomycotina</taxon>
        <taxon>Sordariomycetes</taxon>
        <taxon>Xylariomycetidae</taxon>
        <taxon>Xylariales</taxon>
        <taxon>Xylariaceae</taxon>
        <taxon>Anthostomella</taxon>
    </lineage>
</organism>
<dbReference type="PANTHER" id="PTHR45458:SF3">
    <property type="entry name" value="CHAIN DEHYDROGENASE (ATSC), PUTATIVE-RELATED"/>
    <property type="match status" value="1"/>
</dbReference>
<proteinExistence type="predicted"/>
<dbReference type="PRINTS" id="PR00081">
    <property type="entry name" value="GDHRDH"/>
</dbReference>
<sequence>MSTYLITGVSRGLGFEFLRQTSNDPANTVVGIVRNKVATDDKVAAELPNRKNIHVVQGDMTDYASLKVGQNNSAHPIGSVPADTQAQKAVDETATITGGALDYVIANAAIIGSGSSFDPISVMAQQPERFEQGLLDTTRANVIGNVHLFTLALPLVRRGRAKKVIAISSGMADIELISKFEVADSAIYSVSKAALNAVVAKFSAEHAKNGVLFMSISPGLVETGQNTEFTPEQMQALGAMLHKFKDYAPHFNGPTTPELAVGQVLSVIDKASVEAGDGGSFVSQFGNKQWL</sequence>
<keyword evidence="2" id="KW-1185">Reference proteome</keyword>
<dbReference type="PANTHER" id="PTHR45458">
    <property type="entry name" value="SHORT-CHAIN DEHYDROGENASE/REDUCTASE SDR"/>
    <property type="match status" value="1"/>
</dbReference>
<name>A0AAI8VNR0_9PEZI</name>
<gene>
    <name evidence="1" type="ORF">KHLLAP_LOCUS8279</name>
</gene>
<reference evidence="1" key="1">
    <citation type="submission" date="2023-10" db="EMBL/GenBank/DDBJ databases">
        <authorList>
            <person name="Hackl T."/>
        </authorList>
    </citation>
    <scope>NUCLEOTIDE SEQUENCE</scope>
</reference>
<comment type="caution">
    <text evidence="1">The sequence shown here is derived from an EMBL/GenBank/DDBJ whole genome shotgun (WGS) entry which is preliminary data.</text>
</comment>
<dbReference type="AlphaFoldDB" id="A0AAI8VNR0"/>
<dbReference type="EMBL" id="CAUWAG010000010">
    <property type="protein sequence ID" value="CAJ2507811.1"/>
    <property type="molecule type" value="Genomic_DNA"/>
</dbReference>
<protein>
    <submittedName>
        <fullName evidence="1">Uu.00g089970.m01.CDS01</fullName>
    </submittedName>
</protein>
<evidence type="ECO:0000313" key="1">
    <source>
        <dbReference type="EMBL" id="CAJ2507811.1"/>
    </source>
</evidence>
<dbReference type="InterPro" id="IPR002347">
    <property type="entry name" value="SDR_fam"/>
</dbReference>
<dbReference type="Pfam" id="PF00106">
    <property type="entry name" value="adh_short"/>
    <property type="match status" value="1"/>
</dbReference>
<dbReference type="GO" id="GO:0016616">
    <property type="term" value="F:oxidoreductase activity, acting on the CH-OH group of donors, NAD or NADP as acceptor"/>
    <property type="evidence" value="ECO:0007669"/>
    <property type="project" value="TreeGrafter"/>
</dbReference>
<dbReference type="InterPro" id="IPR036291">
    <property type="entry name" value="NAD(P)-bd_dom_sf"/>
</dbReference>
<dbReference type="Proteomes" id="UP001295740">
    <property type="component" value="Unassembled WGS sequence"/>
</dbReference>
<accession>A0AAI8VNR0</accession>